<evidence type="ECO:0000313" key="2">
    <source>
        <dbReference type="Proteomes" id="UP000324222"/>
    </source>
</evidence>
<proteinExistence type="predicted"/>
<gene>
    <name evidence="1" type="ORF">E2C01_026651</name>
</gene>
<dbReference type="EMBL" id="VSRR010002802">
    <property type="protein sequence ID" value="MPC33307.1"/>
    <property type="molecule type" value="Genomic_DNA"/>
</dbReference>
<organism evidence="1 2">
    <name type="scientific">Portunus trituberculatus</name>
    <name type="common">Swimming crab</name>
    <name type="synonym">Neptunus trituberculatus</name>
    <dbReference type="NCBI Taxonomy" id="210409"/>
    <lineage>
        <taxon>Eukaryota</taxon>
        <taxon>Metazoa</taxon>
        <taxon>Ecdysozoa</taxon>
        <taxon>Arthropoda</taxon>
        <taxon>Crustacea</taxon>
        <taxon>Multicrustacea</taxon>
        <taxon>Malacostraca</taxon>
        <taxon>Eumalacostraca</taxon>
        <taxon>Eucarida</taxon>
        <taxon>Decapoda</taxon>
        <taxon>Pleocyemata</taxon>
        <taxon>Brachyura</taxon>
        <taxon>Eubrachyura</taxon>
        <taxon>Portunoidea</taxon>
        <taxon>Portunidae</taxon>
        <taxon>Portuninae</taxon>
        <taxon>Portunus</taxon>
    </lineage>
</organism>
<protein>
    <submittedName>
        <fullName evidence="1">Uncharacterized protein</fullName>
    </submittedName>
</protein>
<keyword evidence="2" id="KW-1185">Reference proteome</keyword>
<dbReference type="AlphaFoldDB" id="A0A5B7EJ63"/>
<accession>A0A5B7EJ63</accession>
<reference evidence="1 2" key="1">
    <citation type="submission" date="2019-05" db="EMBL/GenBank/DDBJ databases">
        <title>Another draft genome of Portunus trituberculatus and its Hox gene families provides insights of decapod evolution.</title>
        <authorList>
            <person name="Jeong J.-H."/>
            <person name="Song I."/>
            <person name="Kim S."/>
            <person name="Choi T."/>
            <person name="Kim D."/>
            <person name="Ryu S."/>
            <person name="Kim W."/>
        </authorList>
    </citation>
    <scope>NUCLEOTIDE SEQUENCE [LARGE SCALE GENOMIC DNA]</scope>
    <source>
        <tissue evidence="1">Muscle</tissue>
    </source>
</reference>
<evidence type="ECO:0000313" key="1">
    <source>
        <dbReference type="EMBL" id="MPC33307.1"/>
    </source>
</evidence>
<comment type="caution">
    <text evidence="1">The sequence shown here is derived from an EMBL/GenBank/DDBJ whole genome shotgun (WGS) entry which is preliminary data.</text>
</comment>
<sequence>MKMNPSFSTITVETQYSHIIYDHNNTFPVMCTTGEWDSQASQHTDQVLCSSMLTSSNFLHQQSSSITPSRVYSAVYNG</sequence>
<name>A0A5B7EJ63_PORTR</name>
<dbReference type="Proteomes" id="UP000324222">
    <property type="component" value="Unassembled WGS sequence"/>
</dbReference>